<comment type="caution">
    <text evidence="2">The sequence shown here is derived from an EMBL/GenBank/DDBJ whole genome shotgun (WGS) entry which is preliminary data.</text>
</comment>
<protein>
    <submittedName>
        <fullName evidence="2">Nucleotide pyrophosphohydrolase</fullName>
    </submittedName>
</protein>
<evidence type="ECO:0000313" key="3">
    <source>
        <dbReference type="Proteomes" id="UP000218083"/>
    </source>
</evidence>
<evidence type="ECO:0000313" key="2">
    <source>
        <dbReference type="EMBL" id="PAU85377.1"/>
    </source>
</evidence>
<sequence>MDEQDRVAAFVDEHDLDADLPYRVLDLESEVGEIAKEVTASTDYGAAPAEVSIAPDEIGDALFALLALADATGVDAGDALDESLAKYRSRIDESGDAGSGR</sequence>
<dbReference type="Pfam" id="PF03819">
    <property type="entry name" value="MazG"/>
    <property type="match status" value="1"/>
</dbReference>
<dbReference type="RefSeq" id="WP_095635493.1">
    <property type="nucleotide sequence ID" value="NZ_NSKC01000001.1"/>
</dbReference>
<dbReference type="Gene3D" id="1.10.287.1080">
    <property type="entry name" value="MazG-like"/>
    <property type="match status" value="1"/>
</dbReference>
<gene>
    <name evidence="2" type="ORF">CK500_01525</name>
</gene>
<dbReference type="OrthoDB" id="85269at2157"/>
<dbReference type="Proteomes" id="UP000218083">
    <property type="component" value="Unassembled WGS sequence"/>
</dbReference>
<dbReference type="InterPro" id="IPR004518">
    <property type="entry name" value="MazG-like_dom"/>
</dbReference>
<proteinExistence type="predicted"/>
<feature type="domain" description="NTP pyrophosphohydrolase MazG-like" evidence="1">
    <location>
        <begin position="27"/>
        <end position="90"/>
    </location>
</feature>
<dbReference type="AlphaFoldDB" id="A0A2A2FL23"/>
<organism evidence="2 3">
    <name type="scientific">Halorubrum salipaludis</name>
    <dbReference type="NCBI Taxonomy" id="2032630"/>
    <lineage>
        <taxon>Archaea</taxon>
        <taxon>Methanobacteriati</taxon>
        <taxon>Methanobacteriota</taxon>
        <taxon>Stenosarchaea group</taxon>
        <taxon>Halobacteria</taxon>
        <taxon>Halobacteriales</taxon>
        <taxon>Haloferacaceae</taxon>
        <taxon>Halorubrum</taxon>
    </lineage>
</organism>
<keyword evidence="3" id="KW-1185">Reference proteome</keyword>
<dbReference type="EMBL" id="NSKC01000001">
    <property type="protein sequence ID" value="PAU85377.1"/>
    <property type="molecule type" value="Genomic_DNA"/>
</dbReference>
<accession>A0A2A2FL23</accession>
<reference evidence="2 3" key="1">
    <citation type="submission" date="2017-08" db="EMBL/GenBank/DDBJ databases">
        <title>The strain WRN001 was isolated from Binhai saline alkaline soil, Tianjin, China.</title>
        <authorList>
            <person name="Liu D."/>
            <person name="Zhang G."/>
        </authorList>
    </citation>
    <scope>NUCLEOTIDE SEQUENCE [LARGE SCALE GENOMIC DNA]</scope>
    <source>
        <strain evidence="2 3">WN019</strain>
    </source>
</reference>
<dbReference type="CDD" id="cd11523">
    <property type="entry name" value="NTP-PPase"/>
    <property type="match status" value="1"/>
</dbReference>
<evidence type="ECO:0000259" key="1">
    <source>
        <dbReference type="Pfam" id="PF03819"/>
    </source>
</evidence>
<name>A0A2A2FL23_9EURY</name>
<dbReference type="SUPFAM" id="SSF101386">
    <property type="entry name" value="all-alpha NTP pyrophosphatases"/>
    <property type="match status" value="1"/>
</dbReference>
<dbReference type="GO" id="GO:0016787">
    <property type="term" value="F:hydrolase activity"/>
    <property type="evidence" value="ECO:0007669"/>
    <property type="project" value="UniProtKB-KW"/>
</dbReference>
<keyword evidence="2" id="KW-0378">Hydrolase</keyword>